<reference evidence="2 3" key="1">
    <citation type="journal article" date="2011" name="Science">
        <title>The ecoresponsive genome of Daphnia pulex.</title>
        <authorList>
            <person name="Colbourne J.K."/>
            <person name="Pfrender M.E."/>
            <person name="Gilbert D."/>
            <person name="Thomas W.K."/>
            <person name="Tucker A."/>
            <person name="Oakley T.H."/>
            <person name="Tokishita S."/>
            <person name="Aerts A."/>
            <person name="Arnold G.J."/>
            <person name="Basu M.K."/>
            <person name="Bauer D.J."/>
            <person name="Caceres C.E."/>
            <person name="Carmel L."/>
            <person name="Casola C."/>
            <person name="Choi J.H."/>
            <person name="Detter J.C."/>
            <person name="Dong Q."/>
            <person name="Dusheyko S."/>
            <person name="Eads B.D."/>
            <person name="Frohlich T."/>
            <person name="Geiler-Samerotte K.A."/>
            <person name="Gerlach D."/>
            <person name="Hatcher P."/>
            <person name="Jogdeo S."/>
            <person name="Krijgsveld J."/>
            <person name="Kriventseva E.V."/>
            <person name="Kultz D."/>
            <person name="Laforsch C."/>
            <person name="Lindquist E."/>
            <person name="Lopez J."/>
            <person name="Manak J.R."/>
            <person name="Muller J."/>
            <person name="Pangilinan J."/>
            <person name="Patwardhan R.P."/>
            <person name="Pitluck S."/>
            <person name="Pritham E.J."/>
            <person name="Rechtsteiner A."/>
            <person name="Rho M."/>
            <person name="Rogozin I.B."/>
            <person name="Sakarya O."/>
            <person name="Salamov A."/>
            <person name="Schaack S."/>
            <person name="Shapiro H."/>
            <person name="Shiga Y."/>
            <person name="Skalitzky C."/>
            <person name="Smith Z."/>
            <person name="Souvorov A."/>
            <person name="Sung W."/>
            <person name="Tang Z."/>
            <person name="Tsuchiya D."/>
            <person name="Tu H."/>
            <person name="Vos H."/>
            <person name="Wang M."/>
            <person name="Wolf Y.I."/>
            <person name="Yamagata H."/>
            <person name="Yamada T."/>
            <person name="Ye Y."/>
            <person name="Shaw J.R."/>
            <person name="Andrews J."/>
            <person name="Crease T.J."/>
            <person name="Tang H."/>
            <person name="Lucas S.M."/>
            <person name="Robertson H.M."/>
            <person name="Bork P."/>
            <person name="Koonin E.V."/>
            <person name="Zdobnov E.M."/>
            <person name="Grigoriev I.V."/>
            <person name="Lynch M."/>
            <person name="Boore J.L."/>
        </authorList>
    </citation>
    <scope>NUCLEOTIDE SEQUENCE [LARGE SCALE GENOMIC DNA]</scope>
</reference>
<gene>
    <name evidence="2" type="ORF">DAPPUDRAFT_7071</name>
</gene>
<dbReference type="HOGENOM" id="CLU_2216414_0_0_1"/>
<evidence type="ECO:0000313" key="2">
    <source>
        <dbReference type="EMBL" id="EFX71562.1"/>
    </source>
</evidence>
<dbReference type="PhylomeDB" id="E9H9R9"/>
<protein>
    <recommendedName>
        <fullName evidence="1">Methyltransferase domain-containing protein</fullName>
    </recommendedName>
</protein>
<sequence length="107" mass="12335">MEKYGCQVYAFDPSMNISDHHRSEWIHFYRIALDSEDSEVWNGRPGVKSRTLESIYKMLNSGNGDGNDGIIDYLKIDVETAEWRVLPQIVESGMMDKVKQLSVEIHL</sequence>
<organism evidence="2 3">
    <name type="scientific">Daphnia pulex</name>
    <name type="common">Water flea</name>
    <dbReference type="NCBI Taxonomy" id="6669"/>
    <lineage>
        <taxon>Eukaryota</taxon>
        <taxon>Metazoa</taxon>
        <taxon>Ecdysozoa</taxon>
        <taxon>Arthropoda</taxon>
        <taxon>Crustacea</taxon>
        <taxon>Branchiopoda</taxon>
        <taxon>Diplostraca</taxon>
        <taxon>Cladocera</taxon>
        <taxon>Anomopoda</taxon>
        <taxon>Daphniidae</taxon>
        <taxon>Daphnia</taxon>
    </lineage>
</organism>
<evidence type="ECO:0000259" key="1">
    <source>
        <dbReference type="Pfam" id="PF13383"/>
    </source>
</evidence>
<dbReference type="InParanoid" id="E9H9R9"/>
<dbReference type="InterPro" id="IPR025714">
    <property type="entry name" value="Methyltranfer_dom"/>
</dbReference>
<dbReference type="OMA" id="HRSEWIH"/>
<accession>E9H9R9</accession>
<dbReference type="AlphaFoldDB" id="E9H9R9"/>
<dbReference type="PANTHER" id="PTHR32026">
    <property type="entry name" value="METHYLTRANSFERASE-LIKE PROTEIN 24"/>
    <property type="match status" value="1"/>
</dbReference>
<dbReference type="InterPro" id="IPR026913">
    <property type="entry name" value="METTL24"/>
</dbReference>
<evidence type="ECO:0000313" key="3">
    <source>
        <dbReference type="Proteomes" id="UP000000305"/>
    </source>
</evidence>
<name>E9H9R9_DAPPU</name>
<dbReference type="Pfam" id="PF13383">
    <property type="entry name" value="Methyltransf_22"/>
    <property type="match status" value="1"/>
</dbReference>
<feature type="domain" description="Methyltransferase" evidence="1">
    <location>
        <begin position="5"/>
        <end position="106"/>
    </location>
</feature>
<feature type="non-terminal residue" evidence="2">
    <location>
        <position position="107"/>
    </location>
</feature>
<dbReference type="PANTHER" id="PTHR32026:SF10">
    <property type="entry name" value="METHYLTRANSFERASE-LIKE PROTEIN 24-RELATED"/>
    <property type="match status" value="1"/>
</dbReference>
<keyword evidence="3" id="KW-1185">Reference proteome</keyword>
<dbReference type="EMBL" id="GL732609">
    <property type="protein sequence ID" value="EFX71562.1"/>
    <property type="molecule type" value="Genomic_DNA"/>
</dbReference>
<dbReference type="OrthoDB" id="10006218at2759"/>
<dbReference type="KEGG" id="dpx:DAPPUDRAFT_7071"/>
<dbReference type="Proteomes" id="UP000000305">
    <property type="component" value="Unassembled WGS sequence"/>
</dbReference>
<proteinExistence type="predicted"/>